<name>A0ACA9KSI0_9GLOM</name>
<sequence>MAEPTFHPKKTKIRSYTPVACTNCRIKKEKCTGTLRCSNCERRNLECIYIKSNKKRGPLPKSDRATLITPDICNLLNPI</sequence>
<gene>
    <name evidence="1" type="ORF">DHETER_LOCUS2386</name>
</gene>
<accession>A0ACA9KSI0</accession>
<dbReference type="Proteomes" id="UP000789702">
    <property type="component" value="Unassembled WGS sequence"/>
</dbReference>
<evidence type="ECO:0000313" key="1">
    <source>
        <dbReference type="EMBL" id="CAG8486928.1"/>
    </source>
</evidence>
<protein>
    <submittedName>
        <fullName evidence="1">6923_t:CDS:1</fullName>
    </submittedName>
</protein>
<organism evidence="1 2">
    <name type="scientific">Dentiscutata heterogama</name>
    <dbReference type="NCBI Taxonomy" id="1316150"/>
    <lineage>
        <taxon>Eukaryota</taxon>
        <taxon>Fungi</taxon>
        <taxon>Fungi incertae sedis</taxon>
        <taxon>Mucoromycota</taxon>
        <taxon>Glomeromycotina</taxon>
        <taxon>Glomeromycetes</taxon>
        <taxon>Diversisporales</taxon>
        <taxon>Gigasporaceae</taxon>
        <taxon>Dentiscutata</taxon>
    </lineage>
</organism>
<reference evidence="1" key="1">
    <citation type="submission" date="2021-06" db="EMBL/GenBank/DDBJ databases">
        <authorList>
            <person name="Kallberg Y."/>
            <person name="Tangrot J."/>
            <person name="Rosling A."/>
        </authorList>
    </citation>
    <scope>NUCLEOTIDE SEQUENCE</scope>
    <source>
        <strain evidence="1">IL203A</strain>
    </source>
</reference>
<feature type="non-terminal residue" evidence="1">
    <location>
        <position position="79"/>
    </location>
</feature>
<comment type="caution">
    <text evidence="1">The sequence shown here is derived from an EMBL/GenBank/DDBJ whole genome shotgun (WGS) entry which is preliminary data.</text>
</comment>
<proteinExistence type="predicted"/>
<evidence type="ECO:0000313" key="2">
    <source>
        <dbReference type="Proteomes" id="UP000789702"/>
    </source>
</evidence>
<keyword evidence="2" id="KW-1185">Reference proteome</keyword>
<dbReference type="EMBL" id="CAJVPU010001715">
    <property type="protein sequence ID" value="CAG8486928.1"/>
    <property type="molecule type" value="Genomic_DNA"/>
</dbReference>